<dbReference type="Pfam" id="PF21647">
    <property type="entry name" value="DUF6857"/>
    <property type="match status" value="1"/>
</dbReference>
<gene>
    <name evidence="4" type="ORF">A4U43_C01F27880</name>
</gene>
<evidence type="ECO:0008006" key="6">
    <source>
        <dbReference type="Google" id="ProtNLM"/>
    </source>
</evidence>
<name>A0A5P1FWK1_ASPOF</name>
<dbReference type="AlphaFoldDB" id="A0A5P1FWK1"/>
<evidence type="ECO:0000313" key="4">
    <source>
        <dbReference type="EMBL" id="ONK81330.1"/>
    </source>
</evidence>
<dbReference type="OrthoDB" id="1602505at2759"/>
<evidence type="ECO:0000256" key="1">
    <source>
        <dbReference type="SAM" id="MobiDB-lite"/>
    </source>
</evidence>
<dbReference type="Pfam" id="PF06075">
    <property type="entry name" value="DUF936"/>
    <property type="match status" value="1"/>
</dbReference>
<dbReference type="Proteomes" id="UP000243459">
    <property type="component" value="Chromosome 1"/>
</dbReference>
<dbReference type="OMA" id="ACFDKFL"/>
<dbReference type="Gramene" id="ONK81330">
    <property type="protein sequence ID" value="ONK81330"/>
    <property type="gene ID" value="A4U43_C01F27880"/>
</dbReference>
<dbReference type="InterPro" id="IPR049172">
    <property type="entry name" value="DUF6857_pln"/>
</dbReference>
<proteinExistence type="predicted"/>
<dbReference type="PANTHER" id="PTHR31928:SF6">
    <property type="entry name" value="DUF936 DOMAIN-CONTAINING PROTEIN"/>
    <property type="match status" value="1"/>
</dbReference>
<evidence type="ECO:0000259" key="3">
    <source>
        <dbReference type="Pfam" id="PF21647"/>
    </source>
</evidence>
<sequence>MAALAPGVLLKLLEAMNTSAPKPIGDHRSALLQVTDIVPAELDDKDLYPKHGFYIKVSDSSHSIYVSLPFDQDDLVLSNKIQLGQFIYIDRLNPGSPVPFIVGAKLIPGRHPLVGTPEPIVRIKESSVRKSSAHRRGSWGSENVGIGPNSPLLVKPTTLDFEEKTPKKLSFRSSVNGFASLKKEDQKDASFGSARKSCAFSRIPKMVPMSPLTSEKSVKSTSRLRSGRMEVCSPVVKESKKSNGSINQLPGKISSLQKEAIQNREAAQKVALQALRDAQATETLVRILKMFSDLTSQAKPTSPSTSIDQFLSFHQELSKAMIDMEKIQEATTCQETSPVLQEIVNTSPKSSKKSSSSKKSYLSSVKLAKEVENEAVSWFMEFLDMALEGGGGIKKGKGGDGHKSFCSQSLILKVINWVEVEQSDGSKRPVHPRASQIARKLRIKAKNP</sequence>
<accession>A0A5P1FWK1</accession>
<evidence type="ECO:0000313" key="5">
    <source>
        <dbReference type="Proteomes" id="UP000243459"/>
    </source>
</evidence>
<feature type="domain" description="DUF6857" evidence="3">
    <location>
        <begin position="243"/>
        <end position="338"/>
    </location>
</feature>
<feature type="compositionally biased region" description="Basic residues" evidence="1">
    <location>
        <begin position="439"/>
        <end position="448"/>
    </location>
</feature>
<dbReference type="InterPro" id="IPR048297">
    <property type="entry name" value="DUF936_dom_pln"/>
</dbReference>
<evidence type="ECO:0000259" key="2">
    <source>
        <dbReference type="Pfam" id="PF06075"/>
    </source>
</evidence>
<feature type="domain" description="DUF936" evidence="2">
    <location>
        <begin position="4"/>
        <end position="121"/>
    </location>
</feature>
<feature type="region of interest" description="Disordered" evidence="1">
    <location>
        <begin position="423"/>
        <end position="448"/>
    </location>
</feature>
<dbReference type="InterPro" id="IPR010341">
    <property type="entry name" value="DUF936_pln"/>
</dbReference>
<dbReference type="PANTHER" id="PTHR31928">
    <property type="entry name" value="EXPRESSED PROTEIN"/>
    <property type="match status" value="1"/>
</dbReference>
<organism evidence="4 5">
    <name type="scientific">Asparagus officinalis</name>
    <name type="common">Garden asparagus</name>
    <dbReference type="NCBI Taxonomy" id="4686"/>
    <lineage>
        <taxon>Eukaryota</taxon>
        <taxon>Viridiplantae</taxon>
        <taxon>Streptophyta</taxon>
        <taxon>Embryophyta</taxon>
        <taxon>Tracheophyta</taxon>
        <taxon>Spermatophyta</taxon>
        <taxon>Magnoliopsida</taxon>
        <taxon>Liliopsida</taxon>
        <taxon>Asparagales</taxon>
        <taxon>Asparagaceae</taxon>
        <taxon>Asparagoideae</taxon>
        <taxon>Asparagus</taxon>
    </lineage>
</organism>
<dbReference type="EMBL" id="CM007381">
    <property type="protein sequence ID" value="ONK81330.1"/>
    <property type="molecule type" value="Genomic_DNA"/>
</dbReference>
<reference evidence="5" key="1">
    <citation type="journal article" date="2017" name="Nat. Commun.">
        <title>The asparagus genome sheds light on the origin and evolution of a young Y chromosome.</title>
        <authorList>
            <person name="Harkess A."/>
            <person name="Zhou J."/>
            <person name="Xu C."/>
            <person name="Bowers J.E."/>
            <person name="Van der Hulst R."/>
            <person name="Ayyampalayam S."/>
            <person name="Mercati F."/>
            <person name="Riccardi P."/>
            <person name="McKain M.R."/>
            <person name="Kakrana A."/>
            <person name="Tang H."/>
            <person name="Ray J."/>
            <person name="Groenendijk J."/>
            <person name="Arikit S."/>
            <person name="Mathioni S.M."/>
            <person name="Nakano M."/>
            <person name="Shan H."/>
            <person name="Telgmann-Rauber A."/>
            <person name="Kanno A."/>
            <person name="Yue Z."/>
            <person name="Chen H."/>
            <person name="Li W."/>
            <person name="Chen Y."/>
            <person name="Xu X."/>
            <person name="Zhang Y."/>
            <person name="Luo S."/>
            <person name="Chen H."/>
            <person name="Gao J."/>
            <person name="Mao Z."/>
            <person name="Pires J.C."/>
            <person name="Luo M."/>
            <person name="Kudrna D."/>
            <person name="Wing R.A."/>
            <person name="Meyers B.C."/>
            <person name="Yi K."/>
            <person name="Kong H."/>
            <person name="Lavrijsen P."/>
            <person name="Sunseri F."/>
            <person name="Falavigna A."/>
            <person name="Ye Y."/>
            <person name="Leebens-Mack J.H."/>
            <person name="Chen G."/>
        </authorList>
    </citation>
    <scope>NUCLEOTIDE SEQUENCE [LARGE SCALE GENOMIC DNA]</scope>
    <source>
        <strain evidence="5">cv. DH0086</strain>
    </source>
</reference>
<keyword evidence="5" id="KW-1185">Reference proteome</keyword>
<protein>
    <recommendedName>
        <fullName evidence="6">DUF936 domain-containing protein</fullName>
    </recommendedName>
</protein>